<evidence type="ECO:0000313" key="3">
    <source>
        <dbReference type="Proteomes" id="UP000249986"/>
    </source>
</evidence>
<accession>A0A2X2YLA0</accession>
<dbReference type="AlphaFoldDB" id="A0A2X2YLA0"/>
<dbReference type="RefSeq" id="WP_003460695.1">
    <property type="nucleotide sequence ID" value="NZ_CATNWT010000002.1"/>
</dbReference>
<dbReference type="EMBL" id="UAWG01000022">
    <property type="protein sequence ID" value="SQB61365.1"/>
    <property type="molecule type" value="Genomic_DNA"/>
</dbReference>
<gene>
    <name evidence="1" type="ORF">G6Z34_16245</name>
    <name evidence="2" type="ORF">NCTC10719_03044</name>
</gene>
<dbReference type="EMBL" id="JAALLZ010000014">
    <property type="protein sequence ID" value="NGU31617.1"/>
    <property type="molecule type" value="Genomic_DNA"/>
</dbReference>
<evidence type="ECO:0000313" key="4">
    <source>
        <dbReference type="Proteomes" id="UP000481454"/>
    </source>
</evidence>
<dbReference type="Proteomes" id="UP000249986">
    <property type="component" value="Unassembled WGS sequence"/>
</dbReference>
<name>A0A2X2YLA0_CLOPF</name>
<evidence type="ECO:0000313" key="2">
    <source>
        <dbReference type="EMBL" id="SQB61365.1"/>
    </source>
</evidence>
<proteinExistence type="predicted"/>
<organism evidence="2 3">
    <name type="scientific">Clostridium perfringens</name>
    <dbReference type="NCBI Taxonomy" id="1502"/>
    <lineage>
        <taxon>Bacteria</taxon>
        <taxon>Bacillati</taxon>
        <taxon>Bacillota</taxon>
        <taxon>Clostridia</taxon>
        <taxon>Eubacteriales</taxon>
        <taxon>Clostridiaceae</taxon>
        <taxon>Clostridium</taxon>
    </lineage>
</organism>
<protein>
    <submittedName>
        <fullName evidence="2">Uncharacterized protein</fullName>
    </submittedName>
</protein>
<dbReference type="Proteomes" id="UP000481454">
    <property type="component" value="Unassembled WGS sequence"/>
</dbReference>
<sequence length="474" mass="55847">MIREKINNDFKSDNVIQNIDIIKGYFEKKNATCSANNDLIYQYLYKDKFKNKERTISCSFNLKEIQANIVLSTDISEEESIYEIDDILNKIFADIMKILFGGKNNYIIRVYGRYYLSKSIDLNDTFNWKNNINLSSYNTPNRYSVYNVDNLTACPKENIIYCDIEVNAYNLSSARSMAYNLFLEFISLLSVLLDLGIEPYTSKENFLLLDEKLDFNKYKFWSTIGSCGIDDTELGLLVFDNMNGLIAIDENGEMILNTSLIISSSNINYTQTSYNEVLEKIFKNRKLKKQKKKYECKPISNELTFYNSYPKIFSEHCSFFRKVVVFEKEHIEKYNYFFNACKLYNYAHCIGSNNPTAMIAYLIASIEALSKSEKSEKYIKDINSDMDKFIIFCKKYFLGNDFDEKFLKYLYGKIRSGHFHSGEFYFFEYSCNFDLSFNNEFFKMRDIHIKARQTLRKVFINWIKINILQTTKLD</sequence>
<reference evidence="2 3" key="1">
    <citation type="submission" date="2018-06" db="EMBL/GenBank/DDBJ databases">
        <authorList>
            <consortium name="Pathogen Informatics"/>
            <person name="Doyle S."/>
        </authorList>
    </citation>
    <scope>NUCLEOTIDE SEQUENCE [LARGE SCALE GENOMIC DNA]</scope>
    <source>
        <strain evidence="2 3">NCTC10719</strain>
    </source>
</reference>
<evidence type="ECO:0000313" key="1">
    <source>
        <dbReference type="EMBL" id="NGU31617.1"/>
    </source>
</evidence>
<reference evidence="1 4" key="2">
    <citation type="submission" date="2020-02" db="EMBL/GenBank/DDBJ databases">
        <title>Genomic Insights into the Phylogeny and Genetic Plasticity of the Human and Animal Enteric Pathogen Clostridium perfringens.</title>
        <authorList>
            <person name="Feng Y."/>
            <person name="Hu Y."/>
        </authorList>
    </citation>
    <scope>NUCLEOTIDE SEQUENCE [LARGE SCALE GENOMIC DNA]</scope>
    <source>
        <strain evidence="1 4">CP-40</strain>
    </source>
</reference>